<dbReference type="InterPro" id="IPR013517">
    <property type="entry name" value="FG-GAP"/>
</dbReference>
<dbReference type="Pfam" id="PF13517">
    <property type="entry name" value="FG-GAP_3"/>
    <property type="match status" value="1"/>
</dbReference>
<evidence type="ECO:0000256" key="1">
    <source>
        <dbReference type="ARBA" id="ARBA00022729"/>
    </source>
</evidence>
<comment type="caution">
    <text evidence="3">The sequence shown here is derived from an EMBL/GenBank/DDBJ whole genome shotgun (WGS) entry which is preliminary data.</text>
</comment>
<dbReference type="InterPro" id="IPR028994">
    <property type="entry name" value="Integrin_alpha_N"/>
</dbReference>
<evidence type="ECO:0000259" key="2">
    <source>
        <dbReference type="Pfam" id="PF13860"/>
    </source>
</evidence>
<dbReference type="Gene3D" id="2.60.40.4070">
    <property type="match status" value="1"/>
</dbReference>
<dbReference type="InterPro" id="IPR025965">
    <property type="entry name" value="FlgD/Vpr_Ig-like"/>
</dbReference>
<dbReference type="SUPFAM" id="SSF69318">
    <property type="entry name" value="Integrin alpha N-terminal domain"/>
    <property type="match status" value="1"/>
</dbReference>
<keyword evidence="1" id="KW-0732">Signal</keyword>
<evidence type="ECO:0000313" key="3">
    <source>
        <dbReference type="EMBL" id="GAX56398.1"/>
    </source>
</evidence>
<feature type="domain" description="FlgD/Vpr Ig-like" evidence="2">
    <location>
        <begin position="730"/>
        <end position="787"/>
    </location>
</feature>
<dbReference type="Proteomes" id="UP000217446">
    <property type="component" value="Unassembled WGS sequence"/>
</dbReference>
<accession>A0A250VQ91</accession>
<dbReference type="STRING" id="1963.AQJ27_42820"/>
<dbReference type="Gene3D" id="2.130.10.130">
    <property type="entry name" value="Integrin alpha, N-terminal"/>
    <property type="match status" value="1"/>
</dbReference>
<reference evidence="4" key="1">
    <citation type="submission" date="2017-05" db="EMBL/GenBank/DDBJ databases">
        <title>Streptomyces olivochromogenes NBRC 3561 whole genome shotgun sequence.</title>
        <authorList>
            <person name="Dohra H."/>
            <person name="Kodani S."/>
        </authorList>
    </citation>
    <scope>NUCLEOTIDE SEQUENCE [LARGE SCALE GENOMIC DNA]</scope>
    <source>
        <strain evidence="4">NBRC 3561</strain>
    </source>
</reference>
<dbReference type="PANTHER" id="PTHR44103">
    <property type="entry name" value="PROPROTEIN CONVERTASE P"/>
    <property type="match status" value="1"/>
</dbReference>
<keyword evidence="4" id="KW-1185">Reference proteome</keyword>
<name>A0A250VQ91_STROL</name>
<sequence length="1070" mass="111274">MRPSPSNPSHTHELITADTERLRTHPLSALPSRHAFFCPQAQEATMARRTTVRATARGVVAALAVLAVTAGPGPLAVTADADNGAGGTALAAEKVFQADRYIPRRDRIYSAGPSGYLHAQEGRSGYLWTSYDTGATTELGDLARLEIPAYLGSSSDVVADVVSPTQKVVLRDLSSGTTTDVALTHGAYAATFGTHVLTQARDTDGNRVLWLYGDGAPAEGTLVAGWPTGITANFSVLGGDSGTTVISYALGNGERHLALVDLATARVTGDVVVPVAPKGVALSADRLVWWSDLRVAHVLDRADLSAAETTVTLPGTEGTPSVGIAGRWLVVARSVPSDPNDLADRPGERLMAVPLTGGDPFTLLRHANSSLVTAPDGSLLAVGGTDTGHWAVRRVTDTGADTPTLTELTAVPPAAAKISRLSLQNGTLATDEADSTFLGAYYTRRIAADGTPGAPTWQTWDVRGAGPYATGDGQVVTFTAEPDPTVGSYVQSLDDQAGFFLPSAAGTLVDVTGRYAIVNGSSPAKQYVGDLGAYTDLRPILTRSVTAASVWGTSLWTPGSGTGVVTAKDLKTGKTTATVSTGAPCVPKELQAVGRWIYWSCGPTATAGVWDRTAKKNIPVPSGQALLGDGYLVRHDTSAGALLLTAFTGGTATTRKIGDLAVGSSSLRGVTWTVDKFGGPAAYVDADNRIHLVPSETATQPLSVIESQVTDNAGESSAAATPWWQWRGLLSKPAASWKATLTSKATGAVVRTLSGGEVDGTLTTRWDTRDSKGVLVPNGTYTFELTAPPADGSGPALTVSQTVKVSDGAAVRHDFTNSGTWAPDGTGDALTLTSSGVISYRPGNGTGTFGKSMSASGWPSSVTLVPFGDVNADRRNDILVRFSSGELRVYRTMRGQAFLTSTPHTSLGTGWNQYDVLTSPGDITGDGRPDLIARKASTGELFLYKGTSAGKLSARVRIAANWSGYKKIVGVGDLNGDGRGDLLAQDRSNTLWRYDGNGSGGLKSRVKVASGWGSSYNVVVGVGDITGDGRADIVSRDTSGNLWRNSGNGSGSFGPRTKIASGWQAYKGVF</sequence>
<dbReference type="EMBL" id="BDQI01000025">
    <property type="protein sequence ID" value="GAX56398.1"/>
    <property type="molecule type" value="Genomic_DNA"/>
</dbReference>
<dbReference type="Pfam" id="PF13860">
    <property type="entry name" value="FlgD_ig"/>
    <property type="match status" value="1"/>
</dbReference>
<proteinExistence type="predicted"/>
<organism evidence="3 4">
    <name type="scientific">Streptomyces olivochromogenes</name>
    <dbReference type="NCBI Taxonomy" id="1963"/>
    <lineage>
        <taxon>Bacteria</taxon>
        <taxon>Bacillati</taxon>
        <taxon>Actinomycetota</taxon>
        <taxon>Actinomycetes</taxon>
        <taxon>Kitasatosporales</taxon>
        <taxon>Streptomycetaceae</taxon>
        <taxon>Streptomyces</taxon>
    </lineage>
</organism>
<dbReference type="Gene3D" id="2.40.128.340">
    <property type="match status" value="1"/>
</dbReference>
<protein>
    <recommendedName>
        <fullName evidence="2">FlgD/Vpr Ig-like domain-containing protein</fullName>
    </recommendedName>
</protein>
<dbReference type="AlphaFoldDB" id="A0A250VQ91"/>
<dbReference type="PANTHER" id="PTHR44103:SF1">
    <property type="entry name" value="PROPROTEIN CONVERTASE P"/>
    <property type="match status" value="1"/>
</dbReference>
<gene>
    <name evidence="3" type="ORF">SO3561_07965</name>
</gene>
<evidence type="ECO:0000313" key="4">
    <source>
        <dbReference type="Proteomes" id="UP000217446"/>
    </source>
</evidence>